<protein>
    <submittedName>
        <fullName evidence="4">Uncharacterized protein</fullName>
    </submittedName>
</protein>
<feature type="compositionally biased region" description="Polar residues" evidence="3">
    <location>
        <begin position="22"/>
        <end position="39"/>
    </location>
</feature>
<feature type="region of interest" description="Disordered" evidence="3">
    <location>
        <begin position="571"/>
        <end position="594"/>
    </location>
</feature>
<feature type="compositionally biased region" description="Low complexity" evidence="3">
    <location>
        <begin position="291"/>
        <end position="303"/>
    </location>
</feature>
<dbReference type="OrthoDB" id="447314at2759"/>
<dbReference type="PANTHER" id="PTHR28023:SF1">
    <property type="entry name" value="UPF0357 PROTEIN YCL012C"/>
    <property type="match status" value="1"/>
</dbReference>
<comment type="similarity">
    <text evidence="1">Belongs to the UPF0357 family.</text>
</comment>
<dbReference type="Pfam" id="PF09435">
    <property type="entry name" value="DUF2015"/>
    <property type="match status" value="1"/>
</dbReference>
<organism evidence="4 5">
    <name type="scientific">Sphaeroforma arctica JP610</name>
    <dbReference type="NCBI Taxonomy" id="667725"/>
    <lineage>
        <taxon>Eukaryota</taxon>
        <taxon>Ichthyosporea</taxon>
        <taxon>Ichthyophonida</taxon>
        <taxon>Sphaeroforma</taxon>
    </lineage>
</organism>
<dbReference type="RefSeq" id="XP_014161677.1">
    <property type="nucleotide sequence ID" value="XM_014306202.1"/>
</dbReference>
<feature type="region of interest" description="Disordered" evidence="3">
    <location>
        <begin position="1"/>
        <end position="39"/>
    </location>
</feature>
<dbReference type="GeneID" id="25900651"/>
<evidence type="ECO:0000313" key="5">
    <source>
        <dbReference type="Proteomes" id="UP000054560"/>
    </source>
</evidence>
<feature type="compositionally biased region" description="Polar residues" evidence="3">
    <location>
        <begin position="1"/>
        <end position="11"/>
    </location>
</feature>
<dbReference type="InterPro" id="IPR018559">
    <property type="entry name" value="DUF2015"/>
</dbReference>
<feature type="region of interest" description="Disordered" evidence="3">
    <location>
        <begin position="278"/>
        <end position="303"/>
    </location>
</feature>
<name>A0A0L0GFD2_9EUKA</name>
<evidence type="ECO:0000313" key="4">
    <source>
        <dbReference type="EMBL" id="KNC87775.1"/>
    </source>
</evidence>
<feature type="region of interest" description="Disordered" evidence="3">
    <location>
        <begin position="155"/>
        <end position="179"/>
    </location>
</feature>
<proteinExistence type="inferred from homology"/>
<dbReference type="EMBL" id="KQ241599">
    <property type="protein sequence ID" value="KNC87775.1"/>
    <property type="molecule type" value="Genomic_DNA"/>
</dbReference>
<sequence>MGLTMTDSARTMNGPGHRLRKSTSQSNASDDSTFTTSNVRDSTNNIWKQSISPIARGTKQLMSLSPELAKHIIDKASPNIKSGRTKHLKKKRATLESELCGDGNEHEHEEVAVKRMESADGIKTRIAADNNAHADTGCIIAITQRSFTTDEEESLDACASPGSPRLPTASRRPRTSSMQTKHYQYKNTLTNILAEKKASHITINSESTTQTQTQIQTFHQPLELFEDTKTLSLSQSLNDVAPISFSETSEMNKFEGGVSDTFSTHSHMRLHAQQQKASDIGMDQGGGRPFVTESVDSSELSTLSLDSLNQPRRKRSIKTQDNTEALIYECSDDEDDRNMRELIKNHMAANGYSTECLGNNWGSGQSSQAGSREMSRTPSLKVTDVDAENVMKATNQPEHRNESLHKRVLNKHIEDLQVHADVCGIAVLGIDTRGRSNSAVFIAGGKDMSSMPTRRRADSVGVKRRNASHAAVSGFTKNIIGGLTSSNFCLNENVEQGDERSGLCDKEAAFISEIMAQKGISFDEARFELTKRRMRENGIDPETGLPLDERAVHSLSDHSFDNLHKHTISSNTVDKSEDEVSIKTNRRGSNTGSMYRKATKNWTSWWSATPVSHDGLA</sequence>
<keyword evidence="5" id="KW-1185">Reference proteome</keyword>
<dbReference type="PANTHER" id="PTHR28023">
    <property type="entry name" value="UPF0357 PROTEIN YCL012C"/>
    <property type="match status" value="1"/>
</dbReference>
<reference evidence="4 5" key="1">
    <citation type="submission" date="2011-02" db="EMBL/GenBank/DDBJ databases">
        <title>The Genome Sequence of Sphaeroforma arctica JP610.</title>
        <authorList>
            <consortium name="The Broad Institute Genome Sequencing Platform"/>
            <person name="Russ C."/>
            <person name="Cuomo C."/>
            <person name="Young S.K."/>
            <person name="Zeng Q."/>
            <person name="Gargeya S."/>
            <person name="Alvarado L."/>
            <person name="Berlin A."/>
            <person name="Chapman S.B."/>
            <person name="Chen Z."/>
            <person name="Freedman E."/>
            <person name="Gellesch M."/>
            <person name="Goldberg J."/>
            <person name="Griggs A."/>
            <person name="Gujja S."/>
            <person name="Heilman E."/>
            <person name="Heiman D."/>
            <person name="Howarth C."/>
            <person name="Mehta T."/>
            <person name="Neiman D."/>
            <person name="Pearson M."/>
            <person name="Roberts A."/>
            <person name="Saif S."/>
            <person name="Shea T."/>
            <person name="Shenoy N."/>
            <person name="Sisk P."/>
            <person name="Stolte C."/>
            <person name="Sykes S."/>
            <person name="White J."/>
            <person name="Yandava C."/>
            <person name="Burger G."/>
            <person name="Gray M.W."/>
            <person name="Holland P.W.H."/>
            <person name="King N."/>
            <person name="Lang F.B.F."/>
            <person name="Roger A.J."/>
            <person name="Ruiz-Trillo I."/>
            <person name="Haas B."/>
            <person name="Nusbaum C."/>
            <person name="Birren B."/>
        </authorList>
    </citation>
    <scope>NUCLEOTIDE SEQUENCE [LARGE SCALE GENOMIC DNA]</scope>
    <source>
        <strain evidence="4 5">JP610</strain>
    </source>
</reference>
<accession>A0A0L0GFD2</accession>
<dbReference type="Proteomes" id="UP000054560">
    <property type="component" value="Unassembled WGS sequence"/>
</dbReference>
<dbReference type="AlphaFoldDB" id="A0A0L0GFD2"/>
<evidence type="ECO:0000256" key="1">
    <source>
        <dbReference type="ARBA" id="ARBA00008325"/>
    </source>
</evidence>
<gene>
    <name evidence="4" type="ORF">SARC_00147</name>
</gene>
<evidence type="ECO:0000256" key="3">
    <source>
        <dbReference type="SAM" id="MobiDB-lite"/>
    </source>
</evidence>
<keyword evidence="2" id="KW-0732">Signal</keyword>
<evidence type="ECO:0000256" key="2">
    <source>
        <dbReference type="ARBA" id="ARBA00022729"/>
    </source>
</evidence>